<dbReference type="PRINTS" id="PR00081">
    <property type="entry name" value="GDHRDH"/>
</dbReference>
<proteinExistence type="inferred from homology"/>
<accession>A0ABT6ZUL2</accession>
<name>A0ABT6ZUL2_9ACTN</name>
<dbReference type="InterPro" id="IPR036291">
    <property type="entry name" value="NAD(P)-bd_dom_sf"/>
</dbReference>
<dbReference type="PRINTS" id="PR00080">
    <property type="entry name" value="SDRFAMILY"/>
</dbReference>
<comment type="caution">
    <text evidence="2">The sequence shown here is derived from an EMBL/GenBank/DDBJ whole genome shotgun (WGS) entry which is preliminary data.</text>
</comment>
<evidence type="ECO:0000313" key="2">
    <source>
        <dbReference type="EMBL" id="MDJ1132751.1"/>
    </source>
</evidence>
<protein>
    <submittedName>
        <fullName evidence="2">SDR family oxidoreductase</fullName>
    </submittedName>
</protein>
<gene>
    <name evidence="2" type="ORF">NMN56_012460</name>
</gene>
<organism evidence="2 3">
    <name type="scientific">Streptomyces iconiensis</name>
    <dbReference type="NCBI Taxonomy" id="1384038"/>
    <lineage>
        <taxon>Bacteria</taxon>
        <taxon>Bacillati</taxon>
        <taxon>Actinomycetota</taxon>
        <taxon>Actinomycetes</taxon>
        <taxon>Kitasatosporales</taxon>
        <taxon>Streptomycetaceae</taxon>
        <taxon>Streptomyces</taxon>
    </lineage>
</organism>
<evidence type="ECO:0000256" key="1">
    <source>
        <dbReference type="ARBA" id="ARBA00006484"/>
    </source>
</evidence>
<dbReference type="Proteomes" id="UP001214441">
    <property type="component" value="Unassembled WGS sequence"/>
</dbReference>
<reference evidence="2 3" key="1">
    <citation type="submission" date="2023-05" db="EMBL/GenBank/DDBJ databases">
        <title>Streptantibioticus silvisoli sp. nov., acidotolerant actinomycetes 1 from pine litter.</title>
        <authorList>
            <person name="Swiecimska M."/>
            <person name="Golinska P."/>
            <person name="Sangal V."/>
            <person name="Wachnowicz B."/>
            <person name="Goodfellow M."/>
        </authorList>
    </citation>
    <scope>NUCLEOTIDE SEQUENCE [LARGE SCALE GENOMIC DNA]</scope>
    <source>
        <strain evidence="2 3">DSM 42109</strain>
    </source>
</reference>
<dbReference type="InterPro" id="IPR002347">
    <property type="entry name" value="SDR_fam"/>
</dbReference>
<dbReference type="PANTHER" id="PTHR42760">
    <property type="entry name" value="SHORT-CHAIN DEHYDROGENASES/REDUCTASES FAMILY MEMBER"/>
    <property type="match status" value="1"/>
</dbReference>
<evidence type="ECO:0000313" key="3">
    <source>
        <dbReference type="Proteomes" id="UP001214441"/>
    </source>
</evidence>
<dbReference type="RefSeq" id="WP_274040105.1">
    <property type="nucleotide sequence ID" value="NZ_JANCPR020000010.1"/>
</dbReference>
<dbReference type="EMBL" id="JANCPR020000010">
    <property type="protein sequence ID" value="MDJ1132751.1"/>
    <property type="molecule type" value="Genomic_DNA"/>
</dbReference>
<dbReference type="SUPFAM" id="SSF51735">
    <property type="entry name" value="NAD(P)-binding Rossmann-fold domains"/>
    <property type="match status" value="1"/>
</dbReference>
<dbReference type="Gene3D" id="3.40.50.720">
    <property type="entry name" value="NAD(P)-binding Rossmann-like Domain"/>
    <property type="match status" value="1"/>
</dbReference>
<dbReference type="Pfam" id="PF13561">
    <property type="entry name" value="adh_short_C2"/>
    <property type="match status" value="1"/>
</dbReference>
<sequence>MLTGLTGSTAVVTGVGGRLGRVWTKAFLQAGADVFGLDRTKPDGSTIEEFAGYGQEEDAGQFVFEQADVTNRASLQDALGTCLARLGPPGVLVNNAGLDQPPSAGSGGWLFEDIPEELSGAVLDVNAAGVLRTCQVFGTEMARRGHGSVINIGSLYGIVAPDPRFYDHIEMDPPFLKPPAYGMSKAAVAALTRYLATLWGPCGVRVNTLSPGGVLGGQDRRFREKFVARVPLGRMATEDDLVGPMLFLASGMSRYVTGTELVVDGGFVCW</sequence>
<comment type="similarity">
    <text evidence="1">Belongs to the short-chain dehydrogenases/reductases (SDR) family.</text>
</comment>
<keyword evidence="3" id="KW-1185">Reference proteome</keyword>